<gene>
    <name evidence="6" type="primary">carQ</name>
    <name evidence="6" type="ORF">Pla110_03560</name>
</gene>
<evidence type="ECO:0000256" key="4">
    <source>
        <dbReference type="ARBA" id="ARBA00023163"/>
    </source>
</evidence>
<sequence>MTQDSATLLLIERIRHGEEEAWSEFINLYEGRLLAFARSRIRNNAAAEDIVQEAFLGFLTSLPNYDPATKLETYLFTITSYKLTDHLRREGRRPALSLTTSSSSIGSHDPVGRARRASSLMQSREGKQQEGIVIAECLAGLIEQWQEQGEYERLMCMELLFVLGWPNKRVAEELDITEQAVANHKHFTLSKLKEAAMRSRVLNFDLSQFGIESI</sequence>
<dbReference type="InterPro" id="IPR014284">
    <property type="entry name" value="RNA_pol_sigma-70_dom"/>
</dbReference>
<dbReference type="PANTHER" id="PTHR43133:SF62">
    <property type="entry name" value="RNA POLYMERASE SIGMA FACTOR SIGZ"/>
    <property type="match status" value="1"/>
</dbReference>
<evidence type="ECO:0000256" key="3">
    <source>
        <dbReference type="ARBA" id="ARBA00023082"/>
    </source>
</evidence>
<dbReference type="EMBL" id="CP036281">
    <property type="protein sequence ID" value="QDU78652.1"/>
    <property type="molecule type" value="Genomic_DNA"/>
</dbReference>
<dbReference type="Proteomes" id="UP000317178">
    <property type="component" value="Chromosome"/>
</dbReference>
<dbReference type="InterPro" id="IPR013324">
    <property type="entry name" value="RNA_pol_sigma_r3/r4-like"/>
</dbReference>
<name>A0A518CHF4_9PLAN</name>
<keyword evidence="7" id="KW-1185">Reference proteome</keyword>
<dbReference type="PANTHER" id="PTHR43133">
    <property type="entry name" value="RNA POLYMERASE ECF-TYPE SIGMA FACTO"/>
    <property type="match status" value="1"/>
</dbReference>
<dbReference type="Pfam" id="PF04542">
    <property type="entry name" value="Sigma70_r2"/>
    <property type="match status" value="1"/>
</dbReference>
<organism evidence="6 7">
    <name type="scientific">Polystyrenella longa</name>
    <dbReference type="NCBI Taxonomy" id="2528007"/>
    <lineage>
        <taxon>Bacteria</taxon>
        <taxon>Pseudomonadati</taxon>
        <taxon>Planctomycetota</taxon>
        <taxon>Planctomycetia</taxon>
        <taxon>Planctomycetales</taxon>
        <taxon>Planctomycetaceae</taxon>
        <taxon>Polystyrenella</taxon>
    </lineage>
</organism>
<proteinExistence type="inferred from homology"/>
<keyword evidence="4" id="KW-0804">Transcription</keyword>
<dbReference type="Gene3D" id="1.10.1740.10">
    <property type="match status" value="1"/>
</dbReference>
<evidence type="ECO:0000256" key="2">
    <source>
        <dbReference type="ARBA" id="ARBA00023015"/>
    </source>
</evidence>
<feature type="domain" description="RNA polymerase sigma-70 region 2" evidence="5">
    <location>
        <begin position="26"/>
        <end position="93"/>
    </location>
</feature>
<dbReference type="KEGG" id="plon:Pla110_03560"/>
<dbReference type="NCBIfam" id="TIGR02937">
    <property type="entry name" value="sigma70-ECF"/>
    <property type="match status" value="1"/>
</dbReference>
<dbReference type="AlphaFoldDB" id="A0A518CHF4"/>
<keyword evidence="2" id="KW-0805">Transcription regulation</keyword>
<evidence type="ECO:0000313" key="7">
    <source>
        <dbReference type="Proteomes" id="UP000317178"/>
    </source>
</evidence>
<dbReference type="InterPro" id="IPR007627">
    <property type="entry name" value="RNA_pol_sigma70_r2"/>
</dbReference>
<dbReference type="RefSeq" id="WP_144992580.1">
    <property type="nucleotide sequence ID" value="NZ_CP036281.1"/>
</dbReference>
<dbReference type="OrthoDB" id="257668at2"/>
<reference evidence="6 7" key="1">
    <citation type="submission" date="2019-02" db="EMBL/GenBank/DDBJ databases">
        <title>Deep-cultivation of Planctomycetes and their phenomic and genomic characterization uncovers novel biology.</title>
        <authorList>
            <person name="Wiegand S."/>
            <person name="Jogler M."/>
            <person name="Boedeker C."/>
            <person name="Pinto D."/>
            <person name="Vollmers J."/>
            <person name="Rivas-Marin E."/>
            <person name="Kohn T."/>
            <person name="Peeters S.H."/>
            <person name="Heuer A."/>
            <person name="Rast P."/>
            <person name="Oberbeckmann S."/>
            <person name="Bunk B."/>
            <person name="Jeske O."/>
            <person name="Meyerdierks A."/>
            <person name="Storesund J.E."/>
            <person name="Kallscheuer N."/>
            <person name="Luecker S."/>
            <person name="Lage O.M."/>
            <person name="Pohl T."/>
            <person name="Merkel B.J."/>
            <person name="Hornburger P."/>
            <person name="Mueller R.-W."/>
            <person name="Bruemmer F."/>
            <person name="Labrenz M."/>
            <person name="Spormann A.M."/>
            <person name="Op den Camp H."/>
            <person name="Overmann J."/>
            <person name="Amann R."/>
            <person name="Jetten M.S.M."/>
            <person name="Mascher T."/>
            <person name="Medema M.H."/>
            <person name="Devos D.P."/>
            <person name="Kaster A.-K."/>
            <person name="Ovreas L."/>
            <person name="Rohde M."/>
            <person name="Galperin M.Y."/>
            <person name="Jogler C."/>
        </authorList>
    </citation>
    <scope>NUCLEOTIDE SEQUENCE [LARGE SCALE GENOMIC DNA]</scope>
    <source>
        <strain evidence="6 7">Pla110</strain>
    </source>
</reference>
<dbReference type="InterPro" id="IPR039425">
    <property type="entry name" value="RNA_pol_sigma-70-like"/>
</dbReference>
<dbReference type="SUPFAM" id="SSF88946">
    <property type="entry name" value="Sigma2 domain of RNA polymerase sigma factors"/>
    <property type="match status" value="1"/>
</dbReference>
<dbReference type="GO" id="GO:0006352">
    <property type="term" value="P:DNA-templated transcription initiation"/>
    <property type="evidence" value="ECO:0007669"/>
    <property type="project" value="InterPro"/>
</dbReference>
<keyword evidence="3" id="KW-0731">Sigma factor</keyword>
<comment type="similarity">
    <text evidence="1">Belongs to the sigma-70 factor family. ECF subfamily.</text>
</comment>
<dbReference type="GO" id="GO:0016987">
    <property type="term" value="F:sigma factor activity"/>
    <property type="evidence" value="ECO:0007669"/>
    <property type="project" value="UniProtKB-KW"/>
</dbReference>
<accession>A0A518CHF4</accession>
<dbReference type="SUPFAM" id="SSF88659">
    <property type="entry name" value="Sigma3 and sigma4 domains of RNA polymerase sigma factors"/>
    <property type="match status" value="1"/>
</dbReference>
<evidence type="ECO:0000259" key="5">
    <source>
        <dbReference type="Pfam" id="PF04542"/>
    </source>
</evidence>
<dbReference type="InterPro" id="IPR013325">
    <property type="entry name" value="RNA_pol_sigma_r2"/>
</dbReference>
<evidence type="ECO:0000256" key="1">
    <source>
        <dbReference type="ARBA" id="ARBA00010641"/>
    </source>
</evidence>
<protein>
    <submittedName>
        <fullName evidence="6">RNA polymerase sigma factor CarQ</fullName>
    </submittedName>
</protein>
<evidence type="ECO:0000313" key="6">
    <source>
        <dbReference type="EMBL" id="QDU78652.1"/>
    </source>
</evidence>